<keyword evidence="2" id="KW-1185">Reference proteome</keyword>
<dbReference type="AlphaFoldDB" id="A0A0C1UAG2"/>
<accession>A0A0C1UAG2</accession>
<dbReference type="EMBL" id="AYSO01000020">
    <property type="protein sequence ID" value="KIE44540.1"/>
    <property type="molecule type" value="Genomic_DNA"/>
</dbReference>
<organism evidence="1 2">
    <name type="scientific">Clostridium argentinense CDC 2741</name>
    <dbReference type="NCBI Taxonomy" id="1418104"/>
    <lineage>
        <taxon>Bacteria</taxon>
        <taxon>Bacillati</taxon>
        <taxon>Bacillota</taxon>
        <taxon>Clostridia</taxon>
        <taxon>Eubacteriales</taxon>
        <taxon>Clostridiaceae</taxon>
        <taxon>Clostridium</taxon>
    </lineage>
</organism>
<protein>
    <recommendedName>
        <fullName evidence="3">Transposase</fullName>
    </recommendedName>
</protein>
<reference evidence="1 2" key="1">
    <citation type="journal article" date="2015" name="Infect. Genet. Evol.">
        <title>Genomic sequences of six botulinum neurotoxin-producing strains representing three clostridial species illustrate the mobility and diversity of botulinum neurotoxin genes.</title>
        <authorList>
            <person name="Smith T.J."/>
            <person name="Hill K.K."/>
            <person name="Xie G."/>
            <person name="Foley B.T."/>
            <person name="Williamson C.H."/>
            <person name="Foster J.T."/>
            <person name="Johnson S.L."/>
            <person name="Chertkov O."/>
            <person name="Teshima H."/>
            <person name="Gibbons H.S."/>
            <person name="Johnsky L.A."/>
            <person name="Karavis M.A."/>
            <person name="Smith L.A."/>
        </authorList>
    </citation>
    <scope>NUCLEOTIDE SEQUENCE [LARGE SCALE GENOMIC DNA]</scope>
    <source>
        <strain evidence="1 2">CDC 2741</strain>
    </source>
</reference>
<gene>
    <name evidence="1" type="ORF">U732_966</name>
</gene>
<sequence length="50" mass="5776">MAKNTDKGMHEKAMKKARNLLEQSVGITEIMDITGLSEEDILKEQQKMRR</sequence>
<name>A0A0C1UAG2_9CLOT</name>
<evidence type="ECO:0000313" key="2">
    <source>
        <dbReference type="Proteomes" id="UP000031366"/>
    </source>
</evidence>
<evidence type="ECO:0008006" key="3">
    <source>
        <dbReference type="Google" id="ProtNLM"/>
    </source>
</evidence>
<proteinExistence type="predicted"/>
<comment type="caution">
    <text evidence="1">The sequence shown here is derived from an EMBL/GenBank/DDBJ whole genome shotgun (WGS) entry which is preliminary data.</text>
</comment>
<dbReference type="Proteomes" id="UP000031366">
    <property type="component" value="Unassembled WGS sequence"/>
</dbReference>
<evidence type="ECO:0000313" key="1">
    <source>
        <dbReference type="EMBL" id="KIE44540.1"/>
    </source>
</evidence>
<dbReference type="RefSeq" id="WP_163247935.1">
    <property type="nucleotide sequence ID" value="NZ_AYSO01000020.1"/>
</dbReference>